<organism evidence="3 4">
    <name type="scientific">Plectus sambesii</name>
    <dbReference type="NCBI Taxonomy" id="2011161"/>
    <lineage>
        <taxon>Eukaryota</taxon>
        <taxon>Metazoa</taxon>
        <taxon>Ecdysozoa</taxon>
        <taxon>Nematoda</taxon>
        <taxon>Chromadorea</taxon>
        <taxon>Plectida</taxon>
        <taxon>Plectina</taxon>
        <taxon>Plectoidea</taxon>
        <taxon>Plectidae</taxon>
        <taxon>Plectus</taxon>
    </lineage>
</organism>
<dbReference type="Gene3D" id="1.25.40.10">
    <property type="entry name" value="Tetratricopeptide repeat domain"/>
    <property type="match status" value="1"/>
</dbReference>
<dbReference type="InterPro" id="IPR006597">
    <property type="entry name" value="Sel1-like"/>
</dbReference>
<dbReference type="WBParaSite" id="PSAMB.scaffold884size39385.g9444.t1">
    <property type="protein sequence ID" value="PSAMB.scaffold884size39385.g9444.t1"/>
    <property type="gene ID" value="PSAMB.scaffold884size39385.g9444"/>
</dbReference>
<evidence type="ECO:0000256" key="2">
    <source>
        <dbReference type="SAM" id="Phobius"/>
    </source>
</evidence>
<evidence type="ECO:0000256" key="1">
    <source>
        <dbReference type="ARBA" id="ARBA00038101"/>
    </source>
</evidence>
<evidence type="ECO:0000313" key="4">
    <source>
        <dbReference type="WBParaSite" id="PSAMB.scaffold884size39385.g9444.t1"/>
    </source>
</evidence>
<dbReference type="InterPro" id="IPR050767">
    <property type="entry name" value="Sel1_AlgK"/>
</dbReference>
<keyword evidence="2" id="KW-0812">Transmembrane</keyword>
<dbReference type="PANTHER" id="PTHR11102">
    <property type="entry name" value="SEL-1-LIKE PROTEIN"/>
    <property type="match status" value="1"/>
</dbReference>
<dbReference type="AlphaFoldDB" id="A0A914XKC8"/>
<dbReference type="SMART" id="SM00671">
    <property type="entry name" value="SEL1"/>
    <property type="match status" value="1"/>
</dbReference>
<evidence type="ECO:0000313" key="3">
    <source>
        <dbReference type="Proteomes" id="UP000887566"/>
    </source>
</evidence>
<comment type="similarity">
    <text evidence="1">Belongs to the sel-1 family.</text>
</comment>
<sequence length="112" mass="12664">MPESLVIAIIIAIPVLLGTGIIWPRLFHSLSDEGAVKWYTKSAEHGDARSQLILGLKYWSGQGVSQSNEEAVRWFTKSAEQGYADAVFYLGTMYMEGREIEFGMMYRNHMTL</sequence>
<feature type="transmembrane region" description="Helical" evidence="2">
    <location>
        <begin position="6"/>
        <end position="27"/>
    </location>
</feature>
<dbReference type="PANTHER" id="PTHR11102:SF160">
    <property type="entry name" value="ERAD-ASSOCIATED E3 UBIQUITIN-PROTEIN LIGASE COMPONENT HRD3"/>
    <property type="match status" value="1"/>
</dbReference>
<dbReference type="Proteomes" id="UP000887566">
    <property type="component" value="Unplaced"/>
</dbReference>
<dbReference type="SUPFAM" id="SSF81901">
    <property type="entry name" value="HCP-like"/>
    <property type="match status" value="1"/>
</dbReference>
<keyword evidence="2" id="KW-0472">Membrane</keyword>
<dbReference type="InterPro" id="IPR011990">
    <property type="entry name" value="TPR-like_helical_dom_sf"/>
</dbReference>
<reference evidence="4" key="1">
    <citation type="submission" date="2022-11" db="UniProtKB">
        <authorList>
            <consortium name="WormBaseParasite"/>
        </authorList>
    </citation>
    <scope>IDENTIFICATION</scope>
</reference>
<protein>
    <submittedName>
        <fullName evidence="4">Sel1 repeat family protein</fullName>
    </submittedName>
</protein>
<name>A0A914XKC8_9BILA</name>
<keyword evidence="2" id="KW-1133">Transmembrane helix</keyword>
<dbReference type="Pfam" id="PF08238">
    <property type="entry name" value="Sel1"/>
    <property type="match status" value="3"/>
</dbReference>
<accession>A0A914XKC8</accession>
<keyword evidence="3" id="KW-1185">Reference proteome</keyword>
<proteinExistence type="inferred from homology"/>